<evidence type="ECO:0000256" key="1">
    <source>
        <dbReference type="SAM" id="Phobius"/>
    </source>
</evidence>
<sequence>MERKSRRHSPGFGYIGFGNSQSVFNQSSKKAFSEIKEKLNSETHLRYQLDFLHKKLTKEEKLLIKNKIRKAEKRKTIKTIAVTLILLMGVLFSINMLIVNMMS</sequence>
<dbReference type="RefSeq" id="WP_345276064.1">
    <property type="nucleotide sequence ID" value="NZ_BAABJW010000002.1"/>
</dbReference>
<keyword evidence="3" id="KW-1185">Reference proteome</keyword>
<feature type="transmembrane region" description="Helical" evidence="1">
    <location>
        <begin position="79"/>
        <end position="99"/>
    </location>
</feature>
<organism evidence="2 3">
    <name type="scientific">Litoribaculum gwangyangense</name>
    <dbReference type="NCBI Taxonomy" id="1130722"/>
    <lineage>
        <taxon>Bacteria</taxon>
        <taxon>Pseudomonadati</taxon>
        <taxon>Bacteroidota</taxon>
        <taxon>Flavobacteriia</taxon>
        <taxon>Flavobacteriales</taxon>
        <taxon>Flavobacteriaceae</taxon>
        <taxon>Litoribaculum</taxon>
    </lineage>
</organism>
<evidence type="ECO:0000313" key="3">
    <source>
        <dbReference type="Proteomes" id="UP001501433"/>
    </source>
</evidence>
<evidence type="ECO:0000313" key="2">
    <source>
        <dbReference type="EMBL" id="GAA4807183.1"/>
    </source>
</evidence>
<dbReference type="EMBL" id="BAABJW010000002">
    <property type="protein sequence ID" value="GAA4807183.1"/>
    <property type="molecule type" value="Genomic_DNA"/>
</dbReference>
<keyword evidence="1" id="KW-1133">Transmembrane helix</keyword>
<dbReference type="Proteomes" id="UP001501433">
    <property type="component" value="Unassembled WGS sequence"/>
</dbReference>
<reference evidence="3" key="1">
    <citation type="journal article" date="2019" name="Int. J. Syst. Evol. Microbiol.">
        <title>The Global Catalogue of Microorganisms (GCM) 10K type strain sequencing project: providing services to taxonomists for standard genome sequencing and annotation.</title>
        <authorList>
            <consortium name="The Broad Institute Genomics Platform"/>
            <consortium name="The Broad Institute Genome Sequencing Center for Infectious Disease"/>
            <person name="Wu L."/>
            <person name="Ma J."/>
        </authorList>
    </citation>
    <scope>NUCLEOTIDE SEQUENCE [LARGE SCALE GENOMIC DNA]</scope>
    <source>
        <strain evidence="3">JCM 18325</strain>
    </source>
</reference>
<keyword evidence="1" id="KW-0812">Transmembrane</keyword>
<comment type="caution">
    <text evidence="2">The sequence shown here is derived from an EMBL/GenBank/DDBJ whole genome shotgun (WGS) entry which is preliminary data.</text>
</comment>
<accession>A0ABP9CAY0</accession>
<name>A0ABP9CAY0_9FLAO</name>
<proteinExistence type="predicted"/>
<keyword evidence="1" id="KW-0472">Membrane</keyword>
<protein>
    <submittedName>
        <fullName evidence="2">Uncharacterized protein</fullName>
    </submittedName>
</protein>
<gene>
    <name evidence="2" type="ORF">GCM10023330_12130</name>
</gene>